<evidence type="ECO:0000313" key="1">
    <source>
        <dbReference type="EMBL" id="EGC16922.1"/>
    </source>
</evidence>
<reference evidence="1 2" key="1">
    <citation type="submission" date="2011-01" db="EMBL/GenBank/DDBJ databases">
        <authorList>
            <person name="Muzny D."/>
            <person name="Qin X."/>
            <person name="Deng J."/>
            <person name="Jiang H."/>
            <person name="Liu Y."/>
            <person name="Qu J."/>
            <person name="Song X.-Z."/>
            <person name="Zhang L."/>
            <person name="Thornton R."/>
            <person name="Coyle M."/>
            <person name="Francisco L."/>
            <person name="Jackson L."/>
            <person name="Javaid M."/>
            <person name="Korchina V."/>
            <person name="Kovar C."/>
            <person name="Mata R."/>
            <person name="Mathew T."/>
            <person name="Ngo R."/>
            <person name="Nguyen L."/>
            <person name="Nguyen N."/>
            <person name="Okwuonu G."/>
            <person name="Ongeri F."/>
            <person name="Pham C."/>
            <person name="Simmons D."/>
            <person name="Wilczek-Boney K."/>
            <person name="Hale W."/>
            <person name="Jakkamsetti A."/>
            <person name="Pham P."/>
            <person name="Ruth R."/>
            <person name="San Lucas F."/>
            <person name="Warren J."/>
            <person name="Zhang J."/>
            <person name="Zhao Z."/>
            <person name="Zhou C."/>
            <person name="Zhu D."/>
            <person name="Lee S."/>
            <person name="Bess C."/>
            <person name="Blankenburg K."/>
            <person name="Forbes L."/>
            <person name="Fu Q."/>
            <person name="Gubbala S."/>
            <person name="Hirani K."/>
            <person name="Jayaseelan J.C."/>
            <person name="Lara F."/>
            <person name="Munidasa M."/>
            <person name="Palculict T."/>
            <person name="Patil S."/>
            <person name="Pu L.-L."/>
            <person name="Saada N."/>
            <person name="Tang L."/>
            <person name="Weissenberger G."/>
            <person name="Zhu Y."/>
            <person name="Hemphill L."/>
            <person name="Shang Y."/>
            <person name="Youmans B."/>
            <person name="Ayvaz T."/>
            <person name="Ross M."/>
            <person name="Santibanez J."/>
            <person name="Aqrawi P."/>
            <person name="Gross S."/>
            <person name="Joshi V."/>
            <person name="Fowler G."/>
            <person name="Nazareth L."/>
            <person name="Reid J."/>
            <person name="Worley K."/>
            <person name="Petrosino J."/>
            <person name="Highlander S."/>
            <person name="Gibbs R."/>
        </authorList>
    </citation>
    <scope>NUCLEOTIDE SEQUENCE [LARGE SCALE GENOMIC DNA]</scope>
    <source>
        <strain evidence="1 2">ATCC 33394</strain>
    </source>
</reference>
<dbReference type="HOGENOM" id="CLU_100597_0_0_4"/>
<sequence>MFAFHQEDIQTLEEYLHPFPRMEDIFVPEQPWLEAHFLPLISIDLSVLNSEWQGQTVHMITPFEPYEGLIGDETEEHHNEFTAPNWLAFRLHEDNRYEFLGNEGFFMRSPVNDYGGEMEEYVEEIRDYHQKNREYFEKHGILVNSRWLKDDEGPNRQNFLDELGGGFWYGNWPGTAEIPKAFTLTLPPASMKLADLDELPDDGIEIAYNGNPFHYIASVAGYNYCSSGADMILLMYEPVSRIVLFTFDYS</sequence>
<protein>
    <submittedName>
        <fullName evidence="1">Uncharacterized protein</fullName>
    </submittedName>
</protein>
<dbReference type="Proteomes" id="UP000004088">
    <property type="component" value="Unassembled WGS sequence"/>
</dbReference>
<accession>F0F0U0</accession>
<organism evidence="1 2">
    <name type="scientific">Kingella denitrificans ATCC 33394</name>
    <dbReference type="NCBI Taxonomy" id="888741"/>
    <lineage>
        <taxon>Bacteria</taxon>
        <taxon>Pseudomonadati</taxon>
        <taxon>Pseudomonadota</taxon>
        <taxon>Betaproteobacteria</taxon>
        <taxon>Neisseriales</taxon>
        <taxon>Neisseriaceae</taxon>
        <taxon>Kingella</taxon>
    </lineage>
</organism>
<evidence type="ECO:0000313" key="2">
    <source>
        <dbReference type="Proteomes" id="UP000004088"/>
    </source>
</evidence>
<dbReference type="RefSeq" id="WP_003783571.1">
    <property type="nucleotide sequence ID" value="NZ_GL870929.1"/>
</dbReference>
<name>F0F0U0_9NEIS</name>
<gene>
    <name evidence="1" type="ORF">HMPREF9098_1725</name>
</gene>
<dbReference type="EMBL" id="AEWV01000030">
    <property type="protein sequence ID" value="EGC16922.1"/>
    <property type="molecule type" value="Genomic_DNA"/>
</dbReference>
<keyword evidence="2" id="KW-1185">Reference proteome</keyword>
<proteinExistence type="predicted"/>
<comment type="caution">
    <text evidence="1">The sequence shown here is derived from an EMBL/GenBank/DDBJ whole genome shotgun (WGS) entry which is preliminary data.</text>
</comment>
<dbReference type="STRING" id="888741.HMPREF9098_1725"/>
<dbReference type="AlphaFoldDB" id="F0F0U0"/>